<dbReference type="Pfam" id="PF21993">
    <property type="entry name" value="TetR_C_13_2"/>
    <property type="match status" value="1"/>
</dbReference>
<dbReference type="InterPro" id="IPR009057">
    <property type="entry name" value="Homeodomain-like_sf"/>
</dbReference>
<evidence type="ECO:0000256" key="4">
    <source>
        <dbReference type="PROSITE-ProRule" id="PRU00335"/>
    </source>
</evidence>
<dbReference type="GO" id="GO:0003677">
    <property type="term" value="F:DNA binding"/>
    <property type="evidence" value="ECO:0007669"/>
    <property type="project" value="UniProtKB-UniRule"/>
</dbReference>
<dbReference type="AlphaFoldDB" id="A0A2N8TYL7"/>
<accession>A0A2N8TYL7</accession>
<feature type="domain" description="HTH tetR-type" evidence="5">
    <location>
        <begin position="35"/>
        <end position="95"/>
    </location>
</feature>
<keyword evidence="3" id="KW-0804">Transcription</keyword>
<dbReference type="SUPFAM" id="SSF46689">
    <property type="entry name" value="Homeodomain-like"/>
    <property type="match status" value="1"/>
</dbReference>
<comment type="caution">
    <text evidence="6">The sequence shown here is derived from an EMBL/GenBank/DDBJ whole genome shotgun (WGS) entry which is preliminary data.</text>
</comment>
<dbReference type="OrthoDB" id="4567939at2"/>
<evidence type="ECO:0000313" key="7">
    <source>
        <dbReference type="Proteomes" id="UP000235943"/>
    </source>
</evidence>
<dbReference type="Proteomes" id="UP000235943">
    <property type="component" value="Unassembled WGS sequence"/>
</dbReference>
<dbReference type="PANTHER" id="PTHR47506:SF3">
    <property type="entry name" value="HTH-TYPE TRANSCRIPTIONAL REGULATOR LMRA"/>
    <property type="match status" value="1"/>
</dbReference>
<keyword evidence="2 4" id="KW-0238">DNA-binding</keyword>
<keyword evidence="1" id="KW-0805">Transcription regulation</keyword>
<dbReference type="InterPro" id="IPR001647">
    <property type="entry name" value="HTH_TetR"/>
</dbReference>
<dbReference type="EMBL" id="POUC01000001">
    <property type="protein sequence ID" value="PNG24123.1"/>
    <property type="molecule type" value="Genomic_DNA"/>
</dbReference>
<dbReference type="InterPro" id="IPR036271">
    <property type="entry name" value="Tet_transcr_reg_TetR-rel_C_sf"/>
</dbReference>
<keyword evidence="7" id="KW-1185">Reference proteome</keyword>
<reference evidence="6 7" key="1">
    <citation type="submission" date="2018-01" db="EMBL/GenBank/DDBJ databases">
        <title>Draft genome sequence of Streptomyces sp. 13K301.</title>
        <authorList>
            <person name="Sahin N."/>
            <person name="Saygin H."/>
            <person name="Ay H."/>
        </authorList>
    </citation>
    <scope>NUCLEOTIDE SEQUENCE [LARGE SCALE GENOMIC DNA]</scope>
    <source>
        <strain evidence="6 7">13K301</strain>
    </source>
</reference>
<sequence length="223" mass="24018">MTRQGCEVAEGDDGVGYDNRYSKVREGFRVSESSPSARDRIVAGAADMISRRGLNATSIRETAKHARAPLGSTYHYFPEGKQQLVTEAVRYTGEWTARSLRKELQAGPVAGLQAFLALWRKIVVDSDFRAGCPVLAVSIEEPAAGRTSAALAAAADVFTTWEGLLADSLREHGAEPERAANLATLIVAAVEGTVAMCRAKRSTEPLDRTAEQLRTLILAAVED</sequence>
<feature type="DNA-binding region" description="H-T-H motif" evidence="4">
    <location>
        <begin position="58"/>
        <end position="77"/>
    </location>
</feature>
<evidence type="ECO:0000256" key="1">
    <source>
        <dbReference type="ARBA" id="ARBA00023015"/>
    </source>
</evidence>
<protein>
    <submittedName>
        <fullName evidence="6">TetR family transcriptional regulator</fullName>
    </submittedName>
</protein>
<evidence type="ECO:0000256" key="2">
    <source>
        <dbReference type="ARBA" id="ARBA00023125"/>
    </source>
</evidence>
<dbReference type="SUPFAM" id="SSF48498">
    <property type="entry name" value="Tetracyclin repressor-like, C-terminal domain"/>
    <property type="match status" value="1"/>
</dbReference>
<dbReference type="InterPro" id="IPR054156">
    <property type="entry name" value="YxaF_TetR_C"/>
</dbReference>
<name>A0A2N8TYL7_9ACTN</name>
<evidence type="ECO:0000313" key="6">
    <source>
        <dbReference type="EMBL" id="PNG24123.1"/>
    </source>
</evidence>
<organism evidence="6 7">
    <name type="scientific">Streptomyces cahuitamycinicus</name>
    <dbReference type="NCBI Taxonomy" id="2070367"/>
    <lineage>
        <taxon>Bacteria</taxon>
        <taxon>Bacillati</taxon>
        <taxon>Actinomycetota</taxon>
        <taxon>Actinomycetes</taxon>
        <taxon>Kitasatosporales</taxon>
        <taxon>Streptomycetaceae</taxon>
        <taxon>Streptomyces</taxon>
    </lineage>
</organism>
<evidence type="ECO:0000256" key="3">
    <source>
        <dbReference type="ARBA" id="ARBA00023163"/>
    </source>
</evidence>
<dbReference type="Pfam" id="PF00440">
    <property type="entry name" value="TetR_N"/>
    <property type="match status" value="1"/>
</dbReference>
<dbReference type="Gene3D" id="1.10.357.10">
    <property type="entry name" value="Tetracycline Repressor, domain 2"/>
    <property type="match status" value="1"/>
</dbReference>
<proteinExistence type="predicted"/>
<dbReference type="PANTHER" id="PTHR47506">
    <property type="entry name" value="TRANSCRIPTIONAL REGULATORY PROTEIN"/>
    <property type="match status" value="1"/>
</dbReference>
<gene>
    <name evidence="6" type="ORF">C1J00_00345</name>
</gene>
<evidence type="ECO:0000259" key="5">
    <source>
        <dbReference type="PROSITE" id="PS50977"/>
    </source>
</evidence>
<dbReference type="PROSITE" id="PS50977">
    <property type="entry name" value="HTH_TETR_2"/>
    <property type="match status" value="1"/>
</dbReference>